<reference evidence="1" key="1">
    <citation type="submission" date="2014-11" db="EMBL/GenBank/DDBJ databases">
        <authorList>
            <person name="Amaro Gonzalez C."/>
        </authorList>
    </citation>
    <scope>NUCLEOTIDE SEQUENCE</scope>
</reference>
<name>A0A0E9RZ77_ANGAN</name>
<sequence length="33" mass="3955">MFCLHFLKHISQFCKVLLFFPKIYLMSPVPNVI</sequence>
<dbReference type="EMBL" id="GBXM01074048">
    <property type="protein sequence ID" value="JAH34529.1"/>
    <property type="molecule type" value="Transcribed_RNA"/>
</dbReference>
<reference evidence="1" key="2">
    <citation type="journal article" date="2015" name="Fish Shellfish Immunol.">
        <title>Early steps in the European eel (Anguilla anguilla)-Vibrio vulnificus interaction in the gills: Role of the RtxA13 toxin.</title>
        <authorList>
            <person name="Callol A."/>
            <person name="Pajuelo D."/>
            <person name="Ebbesson L."/>
            <person name="Teles M."/>
            <person name="MacKenzie S."/>
            <person name="Amaro C."/>
        </authorList>
    </citation>
    <scope>NUCLEOTIDE SEQUENCE</scope>
</reference>
<dbReference type="AlphaFoldDB" id="A0A0E9RZ77"/>
<proteinExistence type="predicted"/>
<protein>
    <submittedName>
        <fullName evidence="1">Uncharacterized protein</fullName>
    </submittedName>
</protein>
<organism evidence="1">
    <name type="scientific">Anguilla anguilla</name>
    <name type="common">European freshwater eel</name>
    <name type="synonym">Muraena anguilla</name>
    <dbReference type="NCBI Taxonomy" id="7936"/>
    <lineage>
        <taxon>Eukaryota</taxon>
        <taxon>Metazoa</taxon>
        <taxon>Chordata</taxon>
        <taxon>Craniata</taxon>
        <taxon>Vertebrata</taxon>
        <taxon>Euteleostomi</taxon>
        <taxon>Actinopterygii</taxon>
        <taxon>Neopterygii</taxon>
        <taxon>Teleostei</taxon>
        <taxon>Anguilliformes</taxon>
        <taxon>Anguillidae</taxon>
        <taxon>Anguilla</taxon>
    </lineage>
</organism>
<evidence type="ECO:0000313" key="1">
    <source>
        <dbReference type="EMBL" id="JAH34529.1"/>
    </source>
</evidence>
<accession>A0A0E9RZ77</accession>